<reference evidence="2" key="1">
    <citation type="journal article" date="2022" name="Mol. Ecol. Resour.">
        <title>The genomes of chicory, endive, great burdock and yacon provide insights into Asteraceae palaeo-polyploidization history and plant inulin production.</title>
        <authorList>
            <person name="Fan W."/>
            <person name="Wang S."/>
            <person name="Wang H."/>
            <person name="Wang A."/>
            <person name="Jiang F."/>
            <person name="Liu H."/>
            <person name="Zhao H."/>
            <person name="Xu D."/>
            <person name="Zhang Y."/>
        </authorList>
    </citation>
    <scope>NUCLEOTIDE SEQUENCE [LARGE SCALE GENOMIC DNA]</scope>
    <source>
        <strain evidence="2">cv. Punajuju</strain>
    </source>
</reference>
<evidence type="ECO:0000313" key="1">
    <source>
        <dbReference type="EMBL" id="KAI3737475.1"/>
    </source>
</evidence>
<protein>
    <submittedName>
        <fullName evidence="1">Uncharacterized protein</fullName>
    </submittedName>
</protein>
<gene>
    <name evidence="1" type="ORF">L2E82_27479</name>
</gene>
<keyword evidence="2" id="KW-1185">Reference proteome</keyword>
<organism evidence="1 2">
    <name type="scientific">Cichorium intybus</name>
    <name type="common">Chicory</name>
    <dbReference type="NCBI Taxonomy" id="13427"/>
    <lineage>
        <taxon>Eukaryota</taxon>
        <taxon>Viridiplantae</taxon>
        <taxon>Streptophyta</taxon>
        <taxon>Embryophyta</taxon>
        <taxon>Tracheophyta</taxon>
        <taxon>Spermatophyta</taxon>
        <taxon>Magnoliopsida</taxon>
        <taxon>eudicotyledons</taxon>
        <taxon>Gunneridae</taxon>
        <taxon>Pentapetalae</taxon>
        <taxon>asterids</taxon>
        <taxon>campanulids</taxon>
        <taxon>Asterales</taxon>
        <taxon>Asteraceae</taxon>
        <taxon>Cichorioideae</taxon>
        <taxon>Cichorieae</taxon>
        <taxon>Cichoriinae</taxon>
        <taxon>Cichorium</taxon>
    </lineage>
</organism>
<proteinExistence type="predicted"/>
<comment type="caution">
    <text evidence="1">The sequence shown here is derived from an EMBL/GenBank/DDBJ whole genome shotgun (WGS) entry which is preliminary data.</text>
</comment>
<sequence>MLAFFFILLCTQFLSNLALQSHEEKDTRHTPSSSGNDVKHDELVLSKASKGKGSFGGQNDQPPSTKKSRGVSILSKPPAYISNTGIGVLVIYTILVFDL</sequence>
<evidence type="ECO:0000313" key="2">
    <source>
        <dbReference type="Proteomes" id="UP001055811"/>
    </source>
</evidence>
<name>A0ACB9CT78_CICIN</name>
<dbReference type="EMBL" id="CM042013">
    <property type="protein sequence ID" value="KAI3737475.1"/>
    <property type="molecule type" value="Genomic_DNA"/>
</dbReference>
<accession>A0ACB9CT78</accession>
<dbReference type="Proteomes" id="UP001055811">
    <property type="component" value="Linkage Group LG05"/>
</dbReference>
<reference evidence="1 2" key="2">
    <citation type="journal article" date="2022" name="Mol. Ecol. Resour.">
        <title>The genomes of chicory, endive, great burdock and yacon provide insights into Asteraceae paleo-polyploidization history and plant inulin production.</title>
        <authorList>
            <person name="Fan W."/>
            <person name="Wang S."/>
            <person name="Wang H."/>
            <person name="Wang A."/>
            <person name="Jiang F."/>
            <person name="Liu H."/>
            <person name="Zhao H."/>
            <person name="Xu D."/>
            <person name="Zhang Y."/>
        </authorList>
    </citation>
    <scope>NUCLEOTIDE SEQUENCE [LARGE SCALE GENOMIC DNA]</scope>
    <source>
        <strain evidence="2">cv. Punajuju</strain>
        <tissue evidence="1">Leaves</tissue>
    </source>
</reference>